<feature type="non-terminal residue" evidence="1">
    <location>
        <position position="62"/>
    </location>
</feature>
<accession>A0AAD7I9K8</accession>
<evidence type="ECO:0000313" key="1">
    <source>
        <dbReference type="EMBL" id="KAJ7738158.1"/>
    </source>
</evidence>
<protein>
    <submittedName>
        <fullName evidence="1">Uncharacterized protein</fullName>
    </submittedName>
</protein>
<dbReference type="Proteomes" id="UP001215598">
    <property type="component" value="Unassembled WGS sequence"/>
</dbReference>
<comment type="caution">
    <text evidence="1">The sequence shown here is derived from an EMBL/GenBank/DDBJ whole genome shotgun (WGS) entry which is preliminary data.</text>
</comment>
<evidence type="ECO:0000313" key="2">
    <source>
        <dbReference type="Proteomes" id="UP001215598"/>
    </source>
</evidence>
<dbReference type="AlphaFoldDB" id="A0AAD7I9K8"/>
<feature type="non-terminal residue" evidence="1">
    <location>
        <position position="1"/>
    </location>
</feature>
<gene>
    <name evidence="1" type="ORF">B0H16DRAFT_1248252</name>
</gene>
<proteinExistence type="predicted"/>
<dbReference type="EMBL" id="JARKIB010000113">
    <property type="protein sequence ID" value="KAJ7738158.1"/>
    <property type="molecule type" value="Genomic_DNA"/>
</dbReference>
<sequence length="62" mass="7131">YPRVAAIGGCTIHNAMLNNIGGLRQTFDNLAQMFNDRSWARDNMQSFYELLERNLYLTPPNP</sequence>
<keyword evidence="2" id="KW-1185">Reference proteome</keyword>
<organism evidence="1 2">
    <name type="scientific">Mycena metata</name>
    <dbReference type="NCBI Taxonomy" id="1033252"/>
    <lineage>
        <taxon>Eukaryota</taxon>
        <taxon>Fungi</taxon>
        <taxon>Dikarya</taxon>
        <taxon>Basidiomycota</taxon>
        <taxon>Agaricomycotina</taxon>
        <taxon>Agaricomycetes</taxon>
        <taxon>Agaricomycetidae</taxon>
        <taxon>Agaricales</taxon>
        <taxon>Marasmiineae</taxon>
        <taxon>Mycenaceae</taxon>
        <taxon>Mycena</taxon>
    </lineage>
</organism>
<reference evidence="1" key="1">
    <citation type="submission" date="2023-03" db="EMBL/GenBank/DDBJ databases">
        <title>Massive genome expansion in bonnet fungi (Mycena s.s.) driven by repeated elements and novel gene families across ecological guilds.</title>
        <authorList>
            <consortium name="Lawrence Berkeley National Laboratory"/>
            <person name="Harder C.B."/>
            <person name="Miyauchi S."/>
            <person name="Viragh M."/>
            <person name="Kuo A."/>
            <person name="Thoen E."/>
            <person name="Andreopoulos B."/>
            <person name="Lu D."/>
            <person name="Skrede I."/>
            <person name="Drula E."/>
            <person name="Henrissat B."/>
            <person name="Morin E."/>
            <person name="Kohler A."/>
            <person name="Barry K."/>
            <person name="LaButti K."/>
            <person name="Morin E."/>
            <person name="Salamov A."/>
            <person name="Lipzen A."/>
            <person name="Mereny Z."/>
            <person name="Hegedus B."/>
            <person name="Baldrian P."/>
            <person name="Stursova M."/>
            <person name="Weitz H."/>
            <person name="Taylor A."/>
            <person name="Grigoriev I.V."/>
            <person name="Nagy L.G."/>
            <person name="Martin F."/>
            <person name="Kauserud H."/>
        </authorList>
    </citation>
    <scope>NUCLEOTIDE SEQUENCE</scope>
    <source>
        <strain evidence="1">CBHHK182m</strain>
    </source>
</reference>
<name>A0AAD7I9K8_9AGAR</name>
<dbReference type="InterPro" id="IPR036188">
    <property type="entry name" value="FAD/NAD-bd_sf"/>
</dbReference>
<dbReference type="Gene3D" id="3.50.50.60">
    <property type="entry name" value="FAD/NAD(P)-binding domain"/>
    <property type="match status" value="1"/>
</dbReference>